<proteinExistence type="inferred from homology"/>
<dbReference type="InterPro" id="IPR006310">
    <property type="entry name" value="DinG"/>
</dbReference>
<dbReference type="GO" id="GO:0005524">
    <property type="term" value="F:ATP binding"/>
    <property type="evidence" value="ECO:0007669"/>
    <property type="project" value="UniProtKB-UniRule"/>
</dbReference>
<dbReference type="EC" id="3.1.-.-" evidence="14 15"/>
<keyword evidence="10" id="KW-0411">Iron-sulfur</keyword>
<dbReference type="GO" id="GO:0003887">
    <property type="term" value="F:DNA-directed DNA polymerase activity"/>
    <property type="evidence" value="ECO:0007669"/>
    <property type="project" value="InterPro"/>
</dbReference>
<evidence type="ECO:0000313" key="18">
    <source>
        <dbReference type="EMBL" id="SDN36490.1"/>
    </source>
</evidence>
<accession>A0A1H0ASL2</accession>
<dbReference type="Proteomes" id="UP000198778">
    <property type="component" value="Unassembled WGS sequence"/>
</dbReference>
<dbReference type="FunFam" id="3.40.50.300:FF:000437">
    <property type="entry name" value="ATP-dependent DNA helicase DinG"/>
    <property type="match status" value="1"/>
</dbReference>
<comment type="cofactor">
    <cofactor evidence="1">
        <name>[4Fe-4S] cluster</name>
        <dbReference type="ChEBI" id="CHEBI:49883"/>
    </cofactor>
</comment>
<evidence type="ECO:0000256" key="11">
    <source>
        <dbReference type="ARBA" id="ARBA00023125"/>
    </source>
</evidence>
<dbReference type="FunFam" id="3.30.420.10:FF:000045">
    <property type="entry name" value="3'-5' exonuclease DinG"/>
    <property type="match status" value="1"/>
</dbReference>
<evidence type="ECO:0000256" key="6">
    <source>
        <dbReference type="ARBA" id="ARBA00022806"/>
    </source>
</evidence>
<protein>
    <recommendedName>
        <fullName evidence="14 15">3'-5' exonuclease DinG</fullName>
        <ecNumber evidence="14 15">3.1.-.-</ecNumber>
    </recommendedName>
</protein>
<evidence type="ECO:0000256" key="14">
    <source>
        <dbReference type="HAMAP-Rule" id="MF_02206"/>
    </source>
</evidence>
<dbReference type="InterPro" id="IPR011545">
    <property type="entry name" value="DEAD/DEAH_box_helicase_dom"/>
</dbReference>
<evidence type="ECO:0000256" key="7">
    <source>
        <dbReference type="ARBA" id="ARBA00022839"/>
    </source>
</evidence>
<dbReference type="RefSeq" id="WP_090840425.1">
    <property type="nucleotide sequence ID" value="NZ_FNIL01000001.1"/>
</dbReference>
<feature type="domain" description="Helicase ATP-binding" evidence="17">
    <location>
        <begin position="245"/>
        <end position="520"/>
    </location>
</feature>
<evidence type="ECO:0000256" key="12">
    <source>
        <dbReference type="ARBA" id="ARBA00023235"/>
    </source>
</evidence>
<dbReference type="InterPro" id="IPR013520">
    <property type="entry name" value="Ribonucl_H"/>
</dbReference>
<dbReference type="PROSITE" id="PS51193">
    <property type="entry name" value="HELICASE_ATP_BIND_2"/>
    <property type="match status" value="1"/>
</dbReference>
<organism evidence="18 19">
    <name type="scientific">Alkalicoccus daliensis</name>
    <dbReference type="NCBI Taxonomy" id="745820"/>
    <lineage>
        <taxon>Bacteria</taxon>
        <taxon>Bacillati</taxon>
        <taxon>Bacillota</taxon>
        <taxon>Bacilli</taxon>
        <taxon>Bacillales</taxon>
        <taxon>Bacillaceae</taxon>
        <taxon>Alkalicoccus</taxon>
    </lineage>
</organism>
<dbReference type="InterPro" id="IPR010614">
    <property type="entry name" value="RAD3-like_helicase_DEAD"/>
</dbReference>
<dbReference type="GO" id="GO:0016887">
    <property type="term" value="F:ATP hydrolysis activity"/>
    <property type="evidence" value="ECO:0007669"/>
    <property type="project" value="RHEA"/>
</dbReference>
<keyword evidence="2 14" id="KW-0540">Nuclease</keyword>
<keyword evidence="9" id="KW-0408">Iron</keyword>
<dbReference type="SMART" id="SM00491">
    <property type="entry name" value="HELICc2"/>
    <property type="match status" value="1"/>
</dbReference>
<dbReference type="OrthoDB" id="9803913at2"/>
<dbReference type="InterPro" id="IPR006054">
    <property type="entry name" value="DnaQ"/>
</dbReference>
<keyword evidence="5 14" id="KW-0378">Hydrolase</keyword>
<dbReference type="InterPro" id="IPR036397">
    <property type="entry name" value="RNaseH_sf"/>
</dbReference>
<dbReference type="SUPFAM" id="SSF53098">
    <property type="entry name" value="Ribonuclease H-like"/>
    <property type="match status" value="1"/>
</dbReference>
<evidence type="ECO:0000256" key="10">
    <source>
        <dbReference type="ARBA" id="ARBA00023014"/>
    </source>
</evidence>
<evidence type="ECO:0000256" key="16">
    <source>
        <dbReference type="SAM" id="Coils"/>
    </source>
</evidence>
<dbReference type="Gene3D" id="3.30.420.10">
    <property type="entry name" value="Ribonuclease H-like superfamily/Ribonuclease H"/>
    <property type="match status" value="1"/>
</dbReference>
<reference evidence="19" key="1">
    <citation type="submission" date="2016-10" db="EMBL/GenBank/DDBJ databases">
        <authorList>
            <person name="Varghese N."/>
            <person name="Submissions S."/>
        </authorList>
    </citation>
    <scope>NUCLEOTIDE SEQUENCE [LARGE SCALE GENOMIC DNA]</scope>
    <source>
        <strain evidence="19">CGMCC 1.10369</strain>
    </source>
</reference>
<dbReference type="GO" id="GO:0043139">
    <property type="term" value="F:5'-3' DNA helicase activity"/>
    <property type="evidence" value="ECO:0007669"/>
    <property type="project" value="UniProtKB-EC"/>
</dbReference>
<feature type="coiled-coil region" evidence="16">
    <location>
        <begin position="595"/>
        <end position="626"/>
    </location>
</feature>
<dbReference type="Pfam" id="PF13307">
    <property type="entry name" value="Helicase_C_2"/>
    <property type="match status" value="1"/>
</dbReference>
<dbReference type="InterPro" id="IPR045028">
    <property type="entry name" value="DinG/Rad3-like"/>
</dbReference>
<dbReference type="NCBIfam" id="TIGR01407">
    <property type="entry name" value="dinG_rel"/>
    <property type="match status" value="1"/>
</dbReference>
<evidence type="ECO:0000256" key="5">
    <source>
        <dbReference type="ARBA" id="ARBA00022801"/>
    </source>
</evidence>
<dbReference type="PANTHER" id="PTHR11472:SF34">
    <property type="entry name" value="REGULATOR OF TELOMERE ELONGATION HELICASE 1"/>
    <property type="match status" value="1"/>
</dbReference>
<dbReference type="Pfam" id="PF06733">
    <property type="entry name" value="DEAD_2"/>
    <property type="match status" value="1"/>
</dbReference>
<dbReference type="Gene3D" id="3.40.50.300">
    <property type="entry name" value="P-loop containing nucleotide triphosphate hydrolases"/>
    <property type="match status" value="2"/>
</dbReference>
<comment type="similarity">
    <text evidence="14 15">Belongs to the helicase family. DinG subfamily. Type 2 sub-subfamily.</text>
</comment>
<keyword evidence="12" id="KW-0413">Isomerase</keyword>
<evidence type="ECO:0000256" key="15">
    <source>
        <dbReference type="RuleBase" id="RU364106"/>
    </source>
</evidence>
<evidence type="ECO:0000256" key="9">
    <source>
        <dbReference type="ARBA" id="ARBA00023004"/>
    </source>
</evidence>
<gene>
    <name evidence="14 15" type="primary">dinG</name>
    <name evidence="18" type="ORF">SAMN04488053_101602</name>
</gene>
<dbReference type="GO" id="GO:0006260">
    <property type="term" value="P:DNA replication"/>
    <property type="evidence" value="ECO:0007669"/>
    <property type="project" value="InterPro"/>
</dbReference>
<keyword evidence="8 14" id="KW-0067">ATP-binding</keyword>
<keyword evidence="4 14" id="KW-0547">Nucleotide-binding</keyword>
<dbReference type="SMART" id="SM00479">
    <property type="entry name" value="EXOIII"/>
    <property type="match status" value="1"/>
</dbReference>
<dbReference type="NCBIfam" id="TIGR00573">
    <property type="entry name" value="dnaq"/>
    <property type="match status" value="1"/>
</dbReference>
<keyword evidence="7 14" id="KW-0269">Exonuclease</keyword>
<dbReference type="InterPro" id="IPR006555">
    <property type="entry name" value="ATP-dep_Helicase_C"/>
</dbReference>
<dbReference type="GO" id="GO:0008408">
    <property type="term" value="F:3'-5' exonuclease activity"/>
    <property type="evidence" value="ECO:0007669"/>
    <property type="project" value="UniProtKB-UniRule"/>
</dbReference>
<evidence type="ECO:0000256" key="8">
    <source>
        <dbReference type="ARBA" id="ARBA00022840"/>
    </source>
</evidence>
<evidence type="ECO:0000256" key="2">
    <source>
        <dbReference type="ARBA" id="ARBA00022722"/>
    </source>
</evidence>
<dbReference type="GO" id="GO:0051536">
    <property type="term" value="F:iron-sulfur cluster binding"/>
    <property type="evidence" value="ECO:0007669"/>
    <property type="project" value="UniProtKB-KW"/>
</dbReference>
<dbReference type="PANTHER" id="PTHR11472">
    <property type="entry name" value="DNA REPAIR DEAD HELICASE RAD3/XP-D SUBFAMILY MEMBER"/>
    <property type="match status" value="1"/>
</dbReference>
<keyword evidence="3" id="KW-0479">Metal-binding</keyword>
<evidence type="ECO:0000256" key="3">
    <source>
        <dbReference type="ARBA" id="ARBA00022723"/>
    </source>
</evidence>
<dbReference type="Pfam" id="PF00270">
    <property type="entry name" value="DEAD"/>
    <property type="match status" value="1"/>
</dbReference>
<dbReference type="STRING" id="745820.SAMN04488053_101602"/>
<dbReference type="InterPro" id="IPR014001">
    <property type="entry name" value="Helicase_ATP-bd"/>
</dbReference>
<evidence type="ECO:0000259" key="17">
    <source>
        <dbReference type="PROSITE" id="PS51193"/>
    </source>
</evidence>
<dbReference type="SUPFAM" id="SSF52540">
    <property type="entry name" value="P-loop containing nucleoside triphosphate hydrolases"/>
    <property type="match status" value="2"/>
</dbReference>
<keyword evidence="19" id="KW-1185">Reference proteome</keyword>
<dbReference type="Pfam" id="PF00929">
    <property type="entry name" value="RNase_T"/>
    <property type="match status" value="1"/>
</dbReference>
<keyword evidence="11" id="KW-0238">DNA-binding</keyword>
<keyword evidence="6 18" id="KW-0347">Helicase</keyword>
<feature type="binding site" evidence="14">
    <location>
        <begin position="280"/>
        <end position="287"/>
    </location>
    <ligand>
        <name>ATP</name>
        <dbReference type="ChEBI" id="CHEBI:30616"/>
    </ligand>
</feature>
<dbReference type="InterPro" id="IPR027417">
    <property type="entry name" value="P-loop_NTPase"/>
</dbReference>
<dbReference type="HAMAP" id="MF_02206">
    <property type="entry name" value="DinG_exonucl"/>
    <property type="match status" value="1"/>
</dbReference>
<name>A0A1H0ASL2_9BACI</name>
<dbReference type="CDD" id="cd06127">
    <property type="entry name" value="DEDDh"/>
    <property type="match status" value="1"/>
</dbReference>
<dbReference type="InterPro" id="IPR012337">
    <property type="entry name" value="RNaseH-like_sf"/>
</dbReference>
<evidence type="ECO:0000256" key="4">
    <source>
        <dbReference type="ARBA" id="ARBA00022741"/>
    </source>
</evidence>
<evidence type="ECO:0000313" key="19">
    <source>
        <dbReference type="Proteomes" id="UP000198778"/>
    </source>
</evidence>
<dbReference type="GO" id="GO:0003677">
    <property type="term" value="F:DNA binding"/>
    <property type="evidence" value="ECO:0007669"/>
    <property type="project" value="UniProtKB-KW"/>
</dbReference>
<dbReference type="InterPro" id="IPR014013">
    <property type="entry name" value="Helic_SF1/SF2_ATP-bd_DinG/Rad3"/>
</dbReference>
<dbReference type="NCBIfam" id="NF005981">
    <property type="entry name" value="PRK08074.1"/>
    <property type="match status" value="1"/>
</dbReference>
<evidence type="ECO:0000256" key="13">
    <source>
        <dbReference type="ARBA" id="ARBA00048954"/>
    </source>
</evidence>
<dbReference type="AlphaFoldDB" id="A0A1H0ASL2"/>
<dbReference type="SMART" id="SM00487">
    <property type="entry name" value="DEXDc"/>
    <property type="match status" value="1"/>
</dbReference>
<dbReference type="GO" id="GO:0046872">
    <property type="term" value="F:metal ion binding"/>
    <property type="evidence" value="ECO:0007669"/>
    <property type="project" value="UniProtKB-KW"/>
</dbReference>
<feature type="short sequence motif" description="DEAH box" evidence="14">
    <location>
        <begin position="460"/>
        <end position="463"/>
    </location>
</feature>
<dbReference type="EMBL" id="FNIL01000001">
    <property type="protein sequence ID" value="SDN36490.1"/>
    <property type="molecule type" value="Genomic_DNA"/>
</dbReference>
<comment type="catalytic activity">
    <reaction evidence="13">
        <text>ATP + H2O = ADP + phosphate + H(+)</text>
        <dbReference type="Rhea" id="RHEA:13065"/>
        <dbReference type="ChEBI" id="CHEBI:15377"/>
        <dbReference type="ChEBI" id="CHEBI:15378"/>
        <dbReference type="ChEBI" id="CHEBI:30616"/>
        <dbReference type="ChEBI" id="CHEBI:43474"/>
        <dbReference type="ChEBI" id="CHEBI:456216"/>
        <dbReference type="EC" id="5.6.2.3"/>
    </reaction>
</comment>
<keyword evidence="16" id="KW-0175">Coiled coil</keyword>
<comment type="function">
    <text evidence="14 15">3'-5' exonuclease.</text>
</comment>
<evidence type="ECO:0000256" key="1">
    <source>
        <dbReference type="ARBA" id="ARBA00001966"/>
    </source>
</evidence>
<sequence length="929" mass="106285">MLRFVVLDLETTGVSYTAGDRIIQLAYSIIENNKIIKTYNSYIHTDQDIPPFVQQLTQIDREKIKNAPAFSEVAPELLRDLNNAYFVAHNVDFDLYFLNESLEDAGYDAFEGPVLDTVELSRITFPTEDSYKLSELSETLDVLHEAPHRADSDAMATAELLLKNLSMLKSLPKAVLKHLLGLQNGLKSDIRPILEEFFEESSDDLSGIEEYRGIALKKENNTKAEYESETTSFEDLFSLFQNPDKMSEIMPDFIRREGQEKMMHFVHKVLSNDQIGLAEAGTGTGKTLAYLLPAACFSVSRGERVVISTETIQLQEQLLKREVPLIDKFLPFPVRTALLKGRSHYICLQKVETLLDTSFQDVYERTLAKAQILVWLTETATGDIEELNLAAASDRFLREITSDPDSCRGPECPWFSRCFYQRAKKSARHADIIITNHALLLTDIVHDSQVLPGYDSVIIDEAHHLEEAATRQFGLNLNYADMAQLLNEWSSKDSSFTLESWLDLNFGELWNSCREQLAETRMEWNDLFLTIFDYANKNSGRIDTGDLSKIIEYNKDWEVVTEAASRFSFHIKKSLADLFTIQQQADDKWDTAGEYQRERAAITKYLNELEEMNRQFEQLILQHDDNHVYWMERSARGPKQSISIYRSPTDVSNLLADRFFQKKKRALLTSATLTVNRSFDYIIRQLGLEDFEIAVEQVESPFHWENQVAFMVPEDMPLIQSDGEEAYIYSLVHAVYQVSQVSKGKMLVLFTSYDMLKKAHNLLQPMLDESFLLIGQGIQSKSRTKLVKMFQQFDQTILFGTSSFWEGVDIPGDDLSIIVMARLPFSPPNDPVFQAKSAKLKDKGASPFMKLALPQAVLRFKQGFGRLIRRETDRGVVLVLDRRIVTAKYGKQFIKSLPDIPLREKSIHEIEKDIHEWLYEIPESGGSSS</sequence>